<keyword evidence="20" id="KW-1185">Reference proteome</keyword>
<dbReference type="InterPro" id="IPR036397">
    <property type="entry name" value="RNaseH_sf"/>
</dbReference>
<evidence type="ECO:0000256" key="8">
    <source>
        <dbReference type="ARBA" id="ARBA00022722"/>
    </source>
</evidence>
<dbReference type="InterPro" id="IPR013520">
    <property type="entry name" value="Ribonucl_H"/>
</dbReference>
<keyword evidence="7" id="KW-0235">DNA replication</keyword>
<dbReference type="FunCoup" id="A0A1B1AIA7">
    <property type="interactions" value="111"/>
</dbReference>
<dbReference type="KEGG" id="cbot:ATE48_10355"/>
<dbReference type="GO" id="GO:0005829">
    <property type="term" value="C:cytosol"/>
    <property type="evidence" value="ECO:0007669"/>
    <property type="project" value="TreeGrafter"/>
</dbReference>
<protein>
    <recommendedName>
        <fullName evidence="4">DNA polymerase III subunit epsilon</fullName>
        <ecNumber evidence="3">2.7.7.7</ecNumber>
    </recommendedName>
</protein>
<evidence type="ECO:0000256" key="17">
    <source>
        <dbReference type="ARBA" id="ARBA00049244"/>
    </source>
</evidence>
<evidence type="ECO:0000256" key="1">
    <source>
        <dbReference type="ARBA" id="ARBA00001936"/>
    </source>
</evidence>
<dbReference type="GO" id="GO:0003677">
    <property type="term" value="F:DNA binding"/>
    <property type="evidence" value="ECO:0007669"/>
    <property type="project" value="InterPro"/>
</dbReference>
<feature type="domain" description="Exonuclease" evidence="18">
    <location>
        <begin position="2"/>
        <end position="185"/>
    </location>
</feature>
<keyword evidence="10" id="KW-0378">Hydrolase</keyword>
<evidence type="ECO:0000256" key="5">
    <source>
        <dbReference type="ARBA" id="ARBA00022679"/>
    </source>
</evidence>
<dbReference type="EC" id="2.7.7.7" evidence="3"/>
<evidence type="ECO:0000256" key="15">
    <source>
        <dbReference type="ARBA" id="ARBA00025483"/>
    </source>
</evidence>
<dbReference type="PANTHER" id="PTHR30231">
    <property type="entry name" value="DNA POLYMERASE III SUBUNIT EPSILON"/>
    <property type="match status" value="1"/>
</dbReference>
<dbReference type="GO" id="GO:0046872">
    <property type="term" value="F:metal ion binding"/>
    <property type="evidence" value="ECO:0007669"/>
    <property type="project" value="UniProtKB-KW"/>
</dbReference>
<evidence type="ECO:0000256" key="6">
    <source>
        <dbReference type="ARBA" id="ARBA00022695"/>
    </source>
</evidence>
<dbReference type="InParanoid" id="A0A1B1AIA7"/>
<name>A0A1B1AIA7_9PROT</name>
<dbReference type="EMBL" id="CP013244">
    <property type="protein sequence ID" value="ANP46288.1"/>
    <property type="molecule type" value="Genomic_DNA"/>
</dbReference>
<sequence length="246" mass="27484">MREILFDTETTGVFPDHKEEKQRDRIVEIGCVEVFNLERTGREFHAYLNPDRDVPEEVVRVHGLRLEFLRGHKRFSEVVQDFLEFVGDAPLVAHNASFDQGFLNAELRRCGLPTFGDERFVDTLQIARKKFPGASNSLDALARRFELDRYGFDLASRKGAGGHGAIVDSRILAEVYLHLKGGREQALEFDPGAAAAADAALLRPIELARRTPRATPLPSPITQDEQAAHAAFIEKLGPNAIWLKVG</sequence>
<keyword evidence="5" id="KW-0808">Transferase</keyword>
<evidence type="ECO:0000256" key="7">
    <source>
        <dbReference type="ARBA" id="ARBA00022705"/>
    </source>
</evidence>
<dbReference type="GO" id="GO:0003887">
    <property type="term" value="F:DNA-directed DNA polymerase activity"/>
    <property type="evidence" value="ECO:0007669"/>
    <property type="project" value="UniProtKB-KW"/>
</dbReference>
<dbReference type="STRING" id="1759059.ATE48_10355"/>
<dbReference type="Pfam" id="PF00929">
    <property type="entry name" value="RNase_T"/>
    <property type="match status" value="1"/>
</dbReference>
<dbReference type="GO" id="GO:0008408">
    <property type="term" value="F:3'-5' exonuclease activity"/>
    <property type="evidence" value="ECO:0007669"/>
    <property type="project" value="TreeGrafter"/>
</dbReference>
<dbReference type="GO" id="GO:0045004">
    <property type="term" value="P:DNA replication proofreading"/>
    <property type="evidence" value="ECO:0007669"/>
    <property type="project" value="TreeGrafter"/>
</dbReference>
<keyword evidence="11" id="KW-0269">Exonuclease</keyword>
<comment type="subunit">
    <text evidence="16">DNA polymerase III contains a core (composed of alpha, epsilon and theta chains) that associates with a tau subunit. This core dimerizes to form the POLIII' complex. PolIII' associates with the gamma complex (composed of gamma, delta, delta', psi and chi chains) and with the beta chain to form the complete DNA polymerase III complex.</text>
</comment>
<evidence type="ECO:0000313" key="20">
    <source>
        <dbReference type="Proteomes" id="UP000092498"/>
    </source>
</evidence>
<evidence type="ECO:0000256" key="13">
    <source>
        <dbReference type="ARBA" id="ARBA00022932"/>
    </source>
</evidence>
<keyword evidence="14" id="KW-0464">Manganese</keyword>
<evidence type="ECO:0000256" key="11">
    <source>
        <dbReference type="ARBA" id="ARBA00022839"/>
    </source>
</evidence>
<dbReference type="FunFam" id="3.30.420.10:FF:000012">
    <property type="entry name" value="DNA polymerase III subunit epsilon"/>
    <property type="match status" value="1"/>
</dbReference>
<keyword evidence="8" id="KW-0540">Nuclease</keyword>
<dbReference type="SMART" id="SM00479">
    <property type="entry name" value="EXOIII"/>
    <property type="match status" value="1"/>
</dbReference>
<dbReference type="Proteomes" id="UP000092498">
    <property type="component" value="Chromosome"/>
</dbReference>
<evidence type="ECO:0000256" key="9">
    <source>
        <dbReference type="ARBA" id="ARBA00022723"/>
    </source>
</evidence>
<evidence type="ECO:0000256" key="3">
    <source>
        <dbReference type="ARBA" id="ARBA00012417"/>
    </source>
</evidence>
<organism evidence="19 20">
    <name type="scientific">Candidatus Viadribacter manganicus</name>
    <dbReference type="NCBI Taxonomy" id="1759059"/>
    <lineage>
        <taxon>Bacteria</taxon>
        <taxon>Pseudomonadati</taxon>
        <taxon>Pseudomonadota</taxon>
        <taxon>Alphaproteobacteria</taxon>
        <taxon>Hyphomonadales</taxon>
        <taxon>Hyphomonadaceae</taxon>
        <taxon>Candidatus Viadribacter</taxon>
    </lineage>
</organism>
<comment type="function">
    <text evidence="15">DNA polymerase III is a complex, multichain enzyme responsible for most of the replicative synthesis in bacteria. The epsilon subunit contain the editing function and is a proofreading 3'-5' exonuclease.</text>
</comment>
<comment type="catalytic activity">
    <reaction evidence="17">
        <text>DNA(n) + a 2'-deoxyribonucleoside 5'-triphosphate = DNA(n+1) + diphosphate</text>
        <dbReference type="Rhea" id="RHEA:22508"/>
        <dbReference type="Rhea" id="RHEA-COMP:17339"/>
        <dbReference type="Rhea" id="RHEA-COMP:17340"/>
        <dbReference type="ChEBI" id="CHEBI:33019"/>
        <dbReference type="ChEBI" id="CHEBI:61560"/>
        <dbReference type="ChEBI" id="CHEBI:173112"/>
        <dbReference type="EC" id="2.7.7.7"/>
    </reaction>
</comment>
<dbReference type="InterPro" id="IPR012337">
    <property type="entry name" value="RNaseH-like_sf"/>
</dbReference>
<keyword evidence="12" id="KW-0460">Magnesium</keyword>
<evidence type="ECO:0000256" key="4">
    <source>
        <dbReference type="ARBA" id="ARBA00020352"/>
    </source>
</evidence>
<keyword evidence="13" id="KW-0239">DNA-directed DNA polymerase</keyword>
<comment type="cofactor">
    <cofactor evidence="2">
        <name>Mg(2+)</name>
        <dbReference type="ChEBI" id="CHEBI:18420"/>
    </cofactor>
</comment>
<proteinExistence type="predicted"/>
<dbReference type="AlphaFoldDB" id="A0A1B1AIA7"/>
<evidence type="ECO:0000259" key="18">
    <source>
        <dbReference type="SMART" id="SM00479"/>
    </source>
</evidence>
<evidence type="ECO:0000256" key="10">
    <source>
        <dbReference type="ARBA" id="ARBA00022801"/>
    </source>
</evidence>
<evidence type="ECO:0000256" key="14">
    <source>
        <dbReference type="ARBA" id="ARBA00023211"/>
    </source>
</evidence>
<evidence type="ECO:0000256" key="2">
    <source>
        <dbReference type="ARBA" id="ARBA00001946"/>
    </source>
</evidence>
<dbReference type="RefSeq" id="WP_066771049.1">
    <property type="nucleotide sequence ID" value="NZ_CP013244.1"/>
</dbReference>
<dbReference type="NCBIfam" id="NF004316">
    <property type="entry name" value="PRK05711.1"/>
    <property type="match status" value="1"/>
</dbReference>
<dbReference type="PANTHER" id="PTHR30231:SF41">
    <property type="entry name" value="DNA POLYMERASE III SUBUNIT EPSILON"/>
    <property type="match status" value="1"/>
</dbReference>
<reference evidence="19 20" key="1">
    <citation type="submission" date="2015-11" db="EMBL/GenBank/DDBJ databases">
        <title>Whole-Genome Sequence of Candidatus Oderbacter manganicum from the National Park Lower Oder Valley, Germany.</title>
        <authorList>
            <person name="Braun B."/>
            <person name="Liere K."/>
            <person name="Szewzyk U."/>
        </authorList>
    </citation>
    <scope>NUCLEOTIDE SEQUENCE [LARGE SCALE GENOMIC DNA]</scope>
    <source>
        <strain evidence="19 20">OTSz_A_272</strain>
    </source>
</reference>
<accession>A0A1B1AIA7</accession>
<evidence type="ECO:0000256" key="12">
    <source>
        <dbReference type="ARBA" id="ARBA00022842"/>
    </source>
</evidence>
<keyword evidence="6" id="KW-0548">Nucleotidyltransferase</keyword>
<dbReference type="OrthoDB" id="9804290at2"/>
<dbReference type="NCBIfam" id="TIGR00573">
    <property type="entry name" value="dnaq"/>
    <property type="match status" value="1"/>
</dbReference>
<dbReference type="SUPFAM" id="SSF53098">
    <property type="entry name" value="Ribonuclease H-like"/>
    <property type="match status" value="1"/>
</dbReference>
<comment type="cofactor">
    <cofactor evidence="1">
        <name>Mn(2+)</name>
        <dbReference type="ChEBI" id="CHEBI:29035"/>
    </cofactor>
</comment>
<dbReference type="InterPro" id="IPR006054">
    <property type="entry name" value="DnaQ"/>
</dbReference>
<evidence type="ECO:0000256" key="16">
    <source>
        <dbReference type="ARBA" id="ARBA00026073"/>
    </source>
</evidence>
<evidence type="ECO:0000313" key="19">
    <source>
        <dbReference type="EMBL" id="ANP46288.1"/>
    </source>
</evidence>
<dbReference type="Gene3D" id="3.30.420.10">
    <property type="entry name" value="Ribonuclease H-like superfamily/Ribonuclease H"/>
    <property type="match status" value="1"/>
</dbReference>
<gene>
    <name evidence="19" type="ORF">ATE48_10355</name>
</gene>
<keyword evidence="9" id="KW-0479">Metal-binding</keyword>